<feature type="domain" description="Phage tail assembly chaperone-like" evidence="1">
    <location>
        <begin position="80"/>
        <end position="149"/>
    </location>
</feature>
<dbReference type="Proteomes" id="UP000503840">
    <property type="component" value="Unassembled WGS sequence"/>
</dbReference>
<gene>
    <name evidence="2" type="ORF">DSM101010T_16390</name>
</gene>
<name>A0A7J0BJL7_9BACT</name>
<proteinExistence type="predicted"/>
<evidence type="ECO:0000313" key="2">
    <source>
        <dbReference type="EMBL" id="GFM33274.1"/>
    </source>
</evidence>
<evidence type="ECO:0000259" key="1">
    <source>
        <dbReference type="Pfam" id="PF16778"/>
    </source>
</evidence>
<dbReference type="AlphaFoldDB" id="A0A7J0BJL7"/>
<dbReference type="InterPro" id="IPR031893">
    <property type="entry name" value="Phage_tail_APC"/>
</dbReference>
<protein>
    <recommendedName>
        <fullName evidence="1">Phage tail assembly chaperone-like domain-containing protein</fullName>
    </recommendedName>
</protein>
<organism evidence="2 3">
    <name type="scientific">Desulfovibrio subterraneus</name>
    <dbReference type="NCBI Taxonomy" id="2718620"/>
    <lineage>
        <taxon>Bacteria</taxon>
        <taxon>Pseudomonadati</taxon>
        <taxon>Thermodesulfobacteriota</taxon>
        <taxon>Desulfovibrionia</taxon>
        <taxon>Desulfovibrionales</taxon>
        <taxon>Desulfovibrionaceae</taxon>
        <taxon>Desulfovibrio</taxon>
    </lineage>
</organism>
<accession>A0A7J0BJL7</accession>
<dbReference type="EMBL" id="BLVO01000013">
    <property type="protein sequence ID" value="GFM33274.1"/>
    <property type="molecule type" value="Genomic_DNA"/>
</dbReference>
<keyword evidence="3" id="KW-1185">Reference proteome</keyword>
<comment type="caution">
    <text evidence="2">The sequence shown here is derived from an EMBL/GenBank/DDBJ whole genome shotgun (WGS) entry which is preliminary data.</text>
</comment>
<dbReference type="RefSeq" id="WP_174404943.1">
    <property type="nucleotide sequence ID" value="NZ_BLVO01000013.1"/>
</dbReference>
<sequence length="156" mass="16847">MPSTIRVFILDSRVVNTDNDEDAAMWLKRGARELSADEVTATFGEQAHLAGPHNSVVHADGSISFTPPAPRTEELAALGRAERDRLMREVYDPAMMQLLRRHRTAVTAGADTAEINASIAAWDAYAIALEGVPEQAGFPNEIVWPQAPAANAEPTA</sequence>
<evidence type="ECO:0000313" key="3">
    <source>
        <dbReference type="Proteomes" id="UP000503840"/>
    </source>
</evidence>
<dbReference type="Pfam" id="PF16778">
    <property type="entry name" value="Phage_tail_APC"/>
    <property type="match status" value="1"/>
</dbReference>
<reference evidence="2 3" key="1">
    <citation type="submission" date="2020-05" db="EMBL/GenBank/DDBJ databases">
        <title>Draft genome sequence of Desulfovibrio sp. strain HN2T.</title>
        <authorList>
            <person name="Ueno A."/>
            <person name="Tamazawa S."/>
            <person name="Tamamura S."/>
            <person name="Murakami T."/>
            <person name="Kiyama T."/>
            <person name="Inomata H."/>
            <person name="Amano Y."/>
            <person name="Miyakawa K."/>
            <person name="Tamaki H."/>
            <person name="Naganuma T."/>
            <person name="Kaneko K."/>
        </authorList>
    </citation>
    <scope>NUCLEOTIDE SEQUENCE [LARGE SCALE GENOMIC DNA]</scope>
    <source>
        <strain evidence="2 3">HN2</strain>
    </source>
</reference>